<evidence type="ECO:0000256" key="1">
    <source>
        <dbReference type="ARBA" id="ARBA00022630"/>
    </source>
</evidence>
<evidence type="ECO:0000313" key="4">
    <source>
        <dbReference type="EMBL" id="BBA32560.1"/>
    </source>
</evidence>
<dbReference type="OrthoDB" id="9811557at2"/>
<sequence length="353" mass="38214">MDADLSESLCEAVLRAGNPETPLMIVGSGSKAFYGRKAAASVLETAGHTGILRYEPTELVMTARCGTRLSEIESVLAERGQILPFEPPHFGEGATLGGTLACGFSGPRRPYAGSARDCLLGCGILNGKGEILSFGGEVMKNVAGFDVSRLMVGAMGTLGVLLEASIKLAPKPERELTVCFERTVEDALNDMNRWCSEPWPLSGLAHDGTRVYARLSGSERAVDAVHRKFGGEVCEEGDAFWEDLREQRHEFFSTESPLWRISLAPATPVLNLPGTWFYDWGGALRWLKTDASAETVFRAAEAAGGHAALFRGRSDDGRVFQPLTGGLKSLHANLKRAFDPKGLFNPGRLYEDF</sequence>
<feature type="domain" description="FAD-binding PCMH-type" evidence="3">
    <location>
        <begin position="1"/>
        <end position="171"/>
    </location>
</feature>
<evidence type="ECO:0000256" key="2">
    <source>
        <dbReference type="ARBA" id="ARBA00022827"/>
    </source>
</evidence>
<dbReference type="AlphaFoldDB" id="A0A250KLE5"/>
<keyword evidence="5" id="KW-1185">Reference proteome</keyword>
<dbReference type="Gene3D" id="3.30.465.10">
    <property type="match status" value="1"/>
</dbReference>
<protein>
    <submittedName>
        <fullName evidence="4">Glycolate oxidase FAD binding subunit</fullName>
    </submittedName>
</protein>
<dbReference type="EMBL" id="AP017928">
    <property type="protein sequence ID" value="BBA32560.1"/>
    <property type="molecule type" value="Genomic_DNA"/>
</dbReference>
<name>A0A250KLE5_9GAMM</name>
<dbReference type="Pfam" id="PF01565">
    <property type="entry name" value="FAD_binding_4"/>
    <property type="match status" value="1"/>
</dbReference>
<dbReference type="InterPro" id="IPR016166">
    <property type="entry name" value="FAD-bd_PCMH"/>
</dbReference>
<dbReference type="PANTHER" id="PTHR11748:SF103">
    <property type="entry name" value="GLYCOLATE OXIDASE SUBUNIT GLCE"/>
    <property type="match status" value="1"/>
</dbReference>
<dbReference type="InterPro" id="IPR006094">
    <property type="entry name" value="Oxid_FAD_bind_N"/>
</dbReference>
<dbReference type="GO" id="GO:0003824">
    <property type="term" value="F:catalytic activity"/>
    <property type="evidence" value="ECO:0007669"/>
    <property type="project" value="InterPro"/>
</dbReference>
<dbReference type="PROSITE" id="PS51387">
    <property type="entry name" value="FAD_PCMH"/>
    <property type="match status" value="1"/>
</dbReference>
<dbReference type="InterPro" id="IPR016169">
    <property type="entry name" value="FAD-bd_PCMH_sub2"/>
</dbReference>
<reference evidence="4 5" key="1">
    <citation type="submission" date="2016-12" db="EMBL/GenBank/DDBJ databases">
        <title>Genome sequencing of Methylocaldum marinum.</title>
        <authorList>
            <person name="Takeuchi M."/>
            <person name="Kamagata Y."/>
            <person name="Hiraoka S."/>
            <person name="Oshima K."/>
            <person name="Hattori M."/>
            <person name="Iwasaki W."/>
        </authorList>
    </citation>
    <scope>NUCLEOTIDE SEQUENCE [LARGE SCALE GENOMIC DNA]</scope>
    <source>
        <strain evidence="4 5">S8</strain>
    </source>
</reference>
<dbReference type="InterPro" id="IPR036318">
    <property type="entry name" value="FAD-bd_PCMH-like_sf"/>
</dbReference>
<keyword evidence="2" id="KW-0274">FAD</keyword>
<organism evidence="4 5">
    <name type="scientific">Methylocaldum marinum</name>
    <dbReference type="NCBI Taxonomy" id="1432792"/>
    <lineage>
        <taxon>Bacteria</taxon>
        <taxon>Pseudomonadati</taxon>
        <taxon>Pseudomonadota</taxon>
        <taxon>Gammaproteobacteria</taxon>
        <taxon>Methylococcales</taxon>
        <taxon>Methylococcaceae</taxon>
        <taxon>Methylocaldum</taxon>
    </lineage>
</organism>
<gene>
    <name evidence="4" type="ORF">sS8_0595</name>
</gene>
<accession>A0A250KLE5</accession>
<dbReference type="GO" id="GO:0071949">
    <property type="term" value="F:FAD binding"/>
    <property type="evidence" value="ECO:0007669"/>
    <property type="project" value="InterPro"/>
</dbReference>
<dbReference type="KEGG" id="mmai:sS8_0595"/>
<dbReference type="NCBIfam" id="NF008439">
    <property type="entry name" value="PRK11282.1"/>
    <property type="match status" value="1"/>
</dbReference>
<dbReference type="SUPFAM" id="SSF56176">
    <property type="entry name" value="FAD-binding/transporter-associated domain-like"/>
    <property type="match status" value="1"/>
</dbReference>
<dbReference type="InterPro" id="IPR016164">
    <property type="entry name" value="FAD-linked_Oxase-like_C"/>
</dbReference>
<evidence type="ECO:0000313" key="5">
    <source>
        <dbReference type="Proteomes" id="UP000266313"/>
    </source>
</evidence>
<dbReference type="Proteomes" id="UP000266313">
    <property type="component" value="Chromosome"/>
</dbReference>
<evidence type="ECO:0000259" key="3">
    <source>
        <dbReference type="PROSITE" id="PS51387"/>
    </source>
</evidence>
<dbReference type="RefSeq" id="WP_119628334.1">
    <property type="nucleotide sequence ID" value="NZ_AP017928.1"/>
</dbReference>
<proteinExistence type="predicted"/>
<dbReference type="PANTHER" id="PTHR11748">
    <property type="entry name" value="D-LACTATE DEHYDROGENASE"/>
    <property type="match status" value="1"/>
</dbReference>
<dbReference type="SUPFAM" id="SSF55103">
    <property type="entry name" value="FAD-linked oxidases, C-terminal domain"/>
    <property type="match status" value="1"/>
</dbReference>
<keyword evidence="1" id="KW-0285">Flavoprotein</keyword>